<dbReference type="RefSeq" id="WP_115591438.1">
    <property type="nucleotide sequence ID" value="NZ_QRHA01000001.1"/>
</dbReference>
<feature type="chain" id="PRO_5017569324" evidence="5">
    <location>
        <begin position="29"/>
        <end position="1006"/>
    </location>
</feature>
<evidence type="ECO:0000256" key="4">
    <source>
        <dbReference type="RuleBase" id="RU003357"/>
    </source>
</evidence>
<protein>
    <submittedName>
        <fullName evidence="8">TonB-dependent receptor</fullName>
    </submittedName>
</protein>
<evidence type="ECO:0000256" key="5">
    <source>
        <dbReference type="SAM" id="SignalP"/>
    </source>
</evidence>
<sequence length="1006" mass="109508">MKNLFQRRSSLAIAVAASLSGLSTAAMAQESDSSESADNTVEVINVTGIRSALASALAEKRYASSIKEVIQAEDIGKLPDQNLAEVLENITGVQIDRTAGVGTGVQIRGTNANRVEINGVATVGSGDGRTGISFDDLPAALISSLEVIKVPTAETVEGSVGGTINLRTLRGLSLDERVATFRVQAENSDLADSTYPRISGTFGDKWSTDAGDIGVVFTASYAEQDVASFDPRYDRDREVLPDSGRASAEDFPFFRTQFFDQVITRYEYETKNYTASFEYAPTNDVKVYFDATINDQQRAQKTSRALFSGTGANSVVDNTINEEFETINLGTIDGPNGPLVLGEVQAVLSGIIRATEGSDPNLRVSGITGSRVTDSRVFALGSEWALDNLMLSAEVSYADSDSVFPSMNTTLDFINPNAMQPEELGSLDNAVPMVFDASGGTLQFAIAEGLPESPSTADMLNPQNYALRQVARGLNNRKNDETAFRFDAAYDVADLNPFFVEVKAGLRWNESSTEFNDVDASYNYTSTANHANRPRASLFSDIITAGPDNFNAADNRTLYVRDYLMVNNDLAFSNPAAVIDALNSALVTAGLDAMDEPSVNVSSFSDISEETLAMYLQGDFSFDIGDIPINGNVGVRYIDTEVTSIGNNAQDNVVLERIVDTSDYDFVLPRFNISAEVTDDLLIRGGIAKDIRRPDFNDMSVSINYPGGAGAAVVRGNPQLKPEQVLSFDISAEYYLSEASFFSIGLFHKIREDIFATVRDNPAEPIGESGQIERDITAPCEEGGIFNPTITDRNVWSSVTEGAGICVPLESIFNVENEETQTGVEIAFQQDLSAWEDSLGWASGFGIIANYTYQEAGSKIDSYNDGSGDGNALNKILGRTDTDMSTPTLDDDVVMERIELLDLSQDSYNITLFYDKYDLSVRARYTWRSSFKTDDKISFDLNRIVDDRAQLNMSVSYDINDMFTVGLEGVNLLRGDRNQWCVNEGALFCSQGLTDRRVMLGVTARL</sequence>
<dbReference type="Pfam" id="PF07715">
    <property type="entry name" value="Plug"/>
    <property type="match status" value="1"/>
</dbReference>
<accession>A0A3D8MG03</accession>
<dbReference type="EMBL" id="QRHA01000001">
    <property type="protein sequence ID" value="RDV29148.1"/>
    <property type="molecule type" value="Genomic_DNA"/>
</dbReference>
<gene>
    <name evidence="8" type="ORF">DXV75_01410</name>
</gene>
<dbReference type="PANTHER" id="PTHR40980">
    <property type="entry name" value="PLUG DOMAIN-CONTAINING PROTEIN"/>
    <property type="match status" value="1"/>
</dbReference>
<evidence type="ECO:0000256" key="1">
    <source>
        <dbReference type="ARBA" id="ARBA00004442"/>
    </source>
</evidence>
<proteinExistence type="inferred from homology"/>
<dbReference type="NCBIfam" id="TIGR01782">
    <property type="entry name" value="TonB-Xanth-Caul"/>
    <property type="match status" value="1"/>
</dbReference>
<organism evidence="8 9">
    <name type="scientific">Alteromonas aestuariivivens</name>
    <dbReference type="NCBI Taxonomy" id="1938339"/>
    <lineage>
        <taxon>Bacteria</taxon>
        <taxon>Pseudomonadati</taxon>
        <taxon>Pseudomonadota</taxon>
        <taxon>Gammaproteobacteria</taxon>
        <taxon>Alteromonadales</taxon>
        <taxon>Alteromonadaceae</taxon>
        <taxon>Alteromonas/Salinimonas group</taxon>
        <taxon>Alteromonas</taxon>
    </lineage>
</organism>
<dbReference type="InterPro" id="IPR010104">
    <property type="entry name" value="TonB_rcpt_bac"/>
</dbReference>
<keyword evidence="4" id="KW-0798">TonB box</keyword>
<dbReference type="AlphaFoldDB" id="A0A3D8MG03"/>
<dbReference type="OrthoDB" id="8727862at2"/>
<feature type="domain" description="TonB-dependent receptor plug" evidence="7">
    <location>
        <begin position="63"/>
        <end position="163"/>
    </location>
</feature>
<keyword evidence="5" id="KW-0732">Signal</keyword>
<keyword evidence="9" id="KW-1185">Reference proteome</keyword>
<feature type="signal peptide" evidence="5">
    <location>
        <begin position="1"/>
        <end position="28"/>
    </location>
</feature>
<dbReference type="GO" id="GO:0009279">
    <property type="term" value="C:cell outer membrane"/>
    <property type="evidence" value="ECO:0007669"/>
    <property type="project" value="UniProtKB-SubCell"/>
</dbReference>
<comment type="caution">
    <text evidence="8">The sequence shown here is derived from an EMBL/GenBank/DDBJ whole genome shotgun (WGS) entry which is preliminary data.</text>
</comment>
<dbReference type="Gene3D" id="2.40.170.20">
    <property type="entry name" value="TonB-dependent receptor, beta-barrel domain"/>
    <property type="match status" value="1"/>
</dbReference>
<evidence type="ECO:0000256" key="2">
    <source>
        <dbReference type="ARBA" id="ARBA00023136"/>
    </source>
</evidence>
<dbReference type="Proteomes" id="UP000256561">
    <property type="component" value="Unassembled WGS sequence"/>
</dbReference>
<dbReference type="Gene3D" id="2.170.130.10">
    <property type="entry name" value="TonB-dependent receptor, plug domain"/>
    <property type="match status" value="1"/>
</dbReference>
<comment type="subcellular location">
    <subcellularLocation>
        <location evidence="1 4">Cell outer membrane</location>
    </subcellularLocation>
</comment>
<dbReference type="InterPro" id="IPR012910">
    <property type="entry name" value="Plug_dom"/>
</dbReference>
<dbReference type="PANTHER" id="PTHR40980:SF3">
    <property type="entry name" value="TONB-DEPENDENT RECEPTOR-LIKE BETA-BARREL DOMAIN-CONTAINING PROTEIN"/>
    <property type="match status" value="1"/>
</dbReference>
<feature type="domain" description="TonB-dependent receptor-like beta-barrel" evidence="6">
    <location>
        <begin position="461"/>
        <end position="972"/>
    </location>
</feature>
<dbReference type="InterPro" id="IPR000531">
    <property type="entry name" value="Beta-barrel_TonB"/>
</dbReference>
<dbReference type="InterPro" id="IPR037066">
    <property type="entry name" value="Plug_dom_sf"/>
</dbReference>
<name>A0A3D8MG03_9ALTE</name>
<keyword evidence="2 4" id="KW-0472">Membrane</keyword>
<dbReference type="InterPro" id="IPR036942">
    <property type="entry name" value="Beta-barrel_TonB_sf"/>
</dbReference>
<reference evidence="9" key="1">
    <citation type="submission" date="2018-08" db="EMBL/GenBank/DDBJ databases">
        <authorList>
            <person name="Zhang J."/>
            <person name="Du Z.-J."/>
        </authorList>
    </citation>
    <scope>NUCLEOTIDE SEQUENCE [LARGE SCALE GENOMIC DNA]</scope>
    <source>
        <strain evidence="9">KCTC 52655</strain>
    </source>
</reference>
<dbReference type="Pfam" id="PF00593">
    <property type="entry name" value="TonB_dep_Rec_b-barrel"/>
    <property type="match status" value="1"/>
</dbReference>
<comment type="similarity">
    <text evidence="4">Belongs to the TonB-dependent receptor family.</text>
</comment>
<evidence type="ECO:0000313" key="9">
    <source>
        <dbReference type="Proteomes" id="UP000256561"/>
    </source>
</evidence>
<keyword evidence="3" id="KW-0998">Cell outer membrane</keyword>
<dbReference type="SUPFAM" id="SSF56935">
    <property type="entry name" value="Porins"/>
    <property type="match status" value="1"/>
</dbReference>
<keyword evidence="8" id="KW-0675">Receptor</keyword>
<evidence type="ECO:0000313" key="8">
    <source>
        <dbReference type="EMBL" id="RDV29148.1"/>
    </source>
</evidence>
<evidence type="ECO:0000256" key="3">
    <source>
        <dbReference type="ARBA" id="ARBA00023237"/>
    </source>
</evidence>
<evidence type="ECO:0000259" key="7">
    <source>
        <dbReference type="Pfam" id="PF07715"/>
    </source>
</evidence>
<evidence type="ECO:0000259" key="6">
    <source>
        <dbReference type="Pfam" id="PF00593"/>
    </source>
</evidence>